<dbReference type="InterPro" id="IPR019734">
    <property type="entry name" value="TPR_rpt"/>
</dbReference>
<feature type="compositionally biased region" description="Polar residues" evidence="1">
    <location>
        <begin position="82"/>
        <end position="101"/>
    </location>
</feature>
<dbReference type="PANTHER" id="PTHR44177:SF1">
    <property type="entry name" value="TETRATRICOPEPTIDE REPEAT PROTEIN 8"/>
    <property type="match status" value="1"/>
</dbReference>
<dbReference type="SMART" id="SM00028">
    <property type="entry name" value="TPR"/>
    <property type="match status" value="6"/>
</dbReference>
<reference evidence="2 3" key="1">
    <citation type="submission" date="2023-03" db="EMBL/GenBank/DDBJ databases">
        <title>Genome insight into feeding habits of ladybird beetles.</title>
        <authorList>
            <person name="Li H.-S."/>
            <person name="Huang Y.-H."/>
            <person name="Pang H."/>
        </authorList>
    </citation>
    <scope>NUCLEOTIDE SEQUENCE [LARGE SCALE GENOMIC DNA]</scope>
    <source>
        <strain evidence="2">SYSU_2023b</strain>
        <tissue evidence="2">Whole body</tissue>
    </source>
</reference>
<dbReference type="InterPro" id="IPR011990">
    <property type="entry name" value="TPR-like_helical_dom_sf"/>
</dbReference>
<dbReference type="GO" id="GO:1905515">
    <property type="term" value="P:non-motile cilium assembly"/>
    <property type="evidence" value="ECO:0007669"/>
    <property type="project" value="InterPro"/>
</dbReference>
<evidence type="ECO:0000313" key="3">
    <source>
        <dbReference type="Proteomes" id="UP001431783"/>
    </source>
</evidence>
<name>A0AAW1UBY8_9CUCU</name>
<comment type="caution">
    <text evidence="2">The sequence shown here is derived from an EMBL/GenBank/DDBJ whole genome shotgun (WGS) entry which is preliminary data.</text>
</comment>
<dbReference type="EMBL" id="JARQZJ010000046">
    <property type="protein sequence ID" value="KAK9878133.1"/>
    <property type="molecule type" value="Genomic_DNA"/>
</dbReference>
<dbReference type="SUPFAM" id="SSF81901">
    <property type="entry name" value="HCP-like"/>
    <property type="match status" value="1"/>
</dbReference>
<dbReference type="Proteomes" id="UP001431783">
    <property type="component" value="Unassembled WGS sequence"/>
</dbReference>
<dbReference type="Gene3D" id="1.25.40.10">
    <property type="entry name" value="Tetratricopeptide repeat domain"/>
    <property type="match status" value="1"/>
</dbReference>
<gene>
    <name evidence="2" type="ORF">WA026_021149</name>
</gene>
<dbReference type="AlphaFoldDB" id="A0AAW1UBY8"/>
<keyword evidence="3" id="KW-1185">Reference proteome</keyword>
<dbReference type="InterPro" id="IPR028796">
    <property type="entry name" value="BBS8"/>
</dbReference>
<sequence>MDGMYKALSLFRRRKYDQCIVECNELLDKQPLDQAAWCLKMRAMTQRVYVDDIDTEDALESDFFDTNIVATAPRPGTSLKTALPSTSAVPFSARPRTSTGRPLTGVVRPGTQNRPGSSIDALRTSRAITNHSSRAIRLGTAAMLSQKDGPFLQVSGLNITKYARNPCLSKPLFEYLFYHEGDVRNAMELAVQATQFNQFNDWWWKVQLSKCYVSLNLIREAEEQLRSALKQQHHVETFIRLNRTYTRIDQPMSALEICKAGLAIFPNDVSLLVEMARLYENVDNSPMSVKFYRSAVIEDAMNTESIACIGMYHFYNNQPELALRYYRRILAMGAHTAELYNNLGLCCLYSQQLDLTLACFQRALDLAMDPLIRAEVWYNLSHIAIAAGDLELAILCLNICLSADSSHAYAFNNLAVLHHKMGRTNLANVYLSSAKGLEDDMVEVNNNLELLRNK</sequence>
<dbReference type="Pfam" id="PF13181">
    <property type="entry name" value="TPR_8"/>
    <property type="match status" value="1"/>
</dbReference>
<accession>A0AAW1UBY8</accession>
<evidence type="ECO:0000313" key="2">
    <source>
        <dbReference type="EMBL" id="KAK9878133.1"/>
    </source>
</evidence>
<dbReference type="GO" id="GO:0097730">
    <property type="term" value="C:non-motile cilium"/>
    <property type="evidence" value="ECO:0007669"/>
    <property type="project" value="TreeGrafter"/>
</dbReference>
<feature type="region of interest" description="Disordered" evidence="1">
    <location>
        <begin position="82"/>
        <end position="118"/>
    </location>
</feature>
<proteinExistence type="predicted"/>
<protein>
    <recommendedName>
        <fullName evidence="4">Tetratricopeptide repeat protein 8</fullName>
    </recommendedName>
</protein>
<evidence type="ECO:0008006" key="4">
    <source>
        <dbReference type="Google" id="ProtNLM"/>
    </source>
</evidence>
<organism evidence="2 3">
    <name type="scientific">Henosepilachna vigintioctopunctata</name>
    <dbReference type="NCBI Taxonomy" id="420089"/>
    <lineage>
        <taxon>Eukaryota</taxon>
        <taxon>Metazoa</taxon>
        <taxon>Ecdysozoa</taxon>
        <taxon>Arthropoda</taxon>
        <taxon>Hexapoda</taxon>
        <taxon>Insecta</taxon>
        <taxon>Pterygota</taxon>
        <taxon>Neoptera</taxon>
        <taxon>Endopterygota</taxon>
        <taxon>Coleoptera</taxon>
        <taxon>Polyphaga</taxon>
        <taxon>Cucujiformia</taxon>
        <taxon>Coccinelloidea</taxon>
        <taxon>Coccinellidae</taxon>
        <taxon>Epilachninae</taxon>
        <taxon>Epilachnini</taxon>
        <taxon>Henosepilachna</taxon>
    </lineage>
</organism>
<dbReference type="Pfam" id="PF13432">
    <property type="entry name" value="TPR_16"/>
    <property type="match status" value="1"/>
</dbReference>
<dbReference type="CDD" id="cd21341">
    <property type="entry name" value="TTC8_N"/>
    <property type="match status" value="1"/>
</dbReference>
<dbReference type="PANTHER" id="PTHR44177">
    <property type="entry name" value="TETRATRICOPEPTIDE REPEAT PROTEIN 8"/>
    <property type="match status" value="1"/>
</dbReference>
<dbReference type="GO" id="GO:0034464">
    <property type="term" value="C:BBSome"/>
    <property type="evidence" value="ECO:0007669"/>
    <property type="project" value="InterPro"/>
</dbReference>
<dbReference type="GO" id="GO:0036064">
    <property type="term" value="C:ciliary basal body"/>
    <property type="evidence" value="ECO:0007669"/>
    <property type="project" value="TreeGrafter"/>
</dbReference>
<evidence type="ECO:0000256" key="1">
    <source>
        <dbReference type="SAM" id="MobiDB-lite"/>
    </source>
</evidence>